<dbReference type="InterPro" id="IPR005824">
    <property type="entry name" value="KOW"/>
</dbReference>
<proteinExistence type="predicted"/>
<protein>
    <recommendedName>
        <fullName evidence="1">KOW domain-containing protein</fullName>
    </recommendedName>
</protein>
<dbReference type="SMART" id="SM00739">
    <property type="entry name" value="KOW"/>
    <property type="match status" value="1"/>
</dbReference>
<dbReference type="EMBL" id="QRNB01000091">
    <property type="protein sequence ID" value="RHK08506.1"/>
    <property type="molecule type" value="Genomic_DNA"/>
</dbReference>
<dbReference type="AlphaFoldDB" id="A0A3R6FBC3"/>
<accession>A0A3R6FBC3</accession>
<dbReference type="InterPro" id="IPR005825">
    <property type="entry name" value="Ribosomal_uL24_CS"/>
</dbReference>
<comment type="caution">
    <text evidence="2">The sequence shown here is derived from an EMBL/GenBank/DDBJ whole genome shotgun (WGS) entry which is preliminary data.</text>
</comment>
<dbReference type="GO" id="GO:0006412">
    <property type="term" value="P:translation"/>
    <property type="evidence" value="ECO:0007669"/>
    <property type="project" value="InterPro"/>
</dbReference>
<sequence length="748" mass="86910">MWFIVKTDVFSEQQSIDFLREKYNHIITDFYFPLGRKTYKNENGEVKVRFVPVLQGMFFIRVQNERRLKKVLSPYGYFMYKGFEMEPHTSELVERTFFTKAHILSADSKQMSLDEIVRQSKIPDEDMETFVYFNDRIGDDINGLSIVEKRYSDLVKENDTIRILSGPLAGRVGVIKQIKHKGKKDRHLLVRFGNNYCLSISNIRQYALQIEHEAPSESVGAWRAIDQMIGYLQMKEPSKNAGDLLRKLFMNYQKKLTIYHNRQTSDIAYSKMMANRKDVQQQEVLENLDESMWKNFRILANYLPCDNATLEQGLKELIPDVVLRPFLTPASGIAIPEGQGYHVLQHNGITEFIFPCNLREFFRGKEYEADKYAPVFDEDYEYDAHFALLKTIEGKVKAICSWGGFYDNYASQSKDERALFLSDLEAKKYSRLLYLLTQSDYRFEKIDGIGGFSLETGIEYTDDMEELGRRAHEFFTLHSSLFTSLTAAAVEVWQGARLLIWRKYLQRYVLLHKVPVIDQPSVITVDSKQEDAFAKTDGKSDMTKIAAVLNDAKEIIENHLAKEEIAYAILRFLSTSLVFSSHFAEDELYNYITDSFHPDNTLSELFHEIVGKITQMDRSCSIVSHLHKGMVELQEQDSWIYFKFPSYLKQIQAIDKMVKIKKELKINIMQKLKLVILRKIESKFKDSKYVADIVKINDKTGCGGLHGYTDINDPALDEYRDWINFHIRMMESMNASKMTLTVGENVEL</sequence>
<evidence type="ECO:0000313" key="2">
    <source>
        <dbReference type="EMBL" id="RHK08506.1"/>
    </source>
</evidence>
<gene>
    <name evidence="2" type="ORF">DW079_13010</name>
</gene>
<evidence type="ECO:0000313" key="3">
    <source>
        <dbReference type="Proteomes" id="UP000286211"/>
    </source>
</evidence>
<reference evidence="2 3" key="1">
    <citation type="submission" date="2018-08" db="EMBL/GenBank/DDBJ databases">
        <title>A genome reference for cultivated species of the human gut microbiota.</title>
        <authorList>
            <person name="Zou Y."/>
            <person name="Xue W."/>
            <person name="Luo G."/>
        </authorList>
    </citation>
    <scope>NUCLEOTIDE SEQUENCE [LARGE SCALE GENOMIC DNA]</scope>
    <source>
        <strain evidence="2 3">AF46-2NS</strain>
    </source>
</reference>
<organism evidence="2 3">
    <name type="scientific">Segatella copri</name>
    <dbReference type="NCBI Taxonomy" id="165179"/>
    <lineage>
        <taxon>Bacteria</taxon>
        <taxon>Pseudomonadati</taxon>
        <taxon>Bacteroidota</taxon>
        <taxon>Bacteroidia</taxon>
        <taxon>Bacteroidales</taxon>
        <taxon>Prevotellaceae</taxon>
        <taxon>Segatella</taxon>
    </lineage>
</organism>
<dbReference type="GO" id="GO:0003735">
    <property type="term" value="F:structural constituent of ribosome"/>
    <property type="evidence" value="ECO:0007669"/>
    <property type="project" value="InterPro"/>
</dbReference>
<evidence type="ECO:0000259" key="1">
    <source>
        <dbReference type="SMART" id="SM00739"/>
    </source>
</evidence>
<name>A0A3R6FBC3_9BACT</name>
<dbReference type="GO" id="GO:0005840">
    <property type="term" value="C:ribosome"/>
    <property type="evidence" value="ECO:0007669"/>
    <property type="project" value="InterPro"/>
</dbReference>
<dbReference type="Proteomes" id="UP000286211">
    <property type="component" value="Unassembled WGS sequence"/>
</dbReference>
<dbReference type="PROSITE" id="PS01108">
    <property type="entry name" value="RIBOSOMAL_L24"/>
    <property type="match status" value="1"/>
</dbReference>
<feature type="domain" description="KOW" evidence="1">
    <location>
        <begin position="154"/>
        <end position="181"/>
    </location>
</feature>